<dbReference type="EMBL" id="LAZR01014302">
    <property type="protein sequence ID" value="KKM18087.1"/>
    <property type="molecule type" value="Genomic_DNA"/>
</dbReference>
<dbReference type="Gene3D" id="1.10.10.10">
    <property type="entry name" value="Winged helix-like DNA-binding domain superfamily/Winged helix DNA-binding domain"/>
    <property type="match status" value="1"/>
</dbReference>
<dbReference type="PANTHER" id="PTHR30427">
    <property type="entry name" value="TRANSCRIPTIONAL ACTIVATOR PROTEIN LYSR"/>
    <property type="match status" value="1"/>
</dbReference>
<gene>
    <name evidence="6" type="ORF">LCGC14_1669260</name>
</gene>
<evidence type="ECO:0000256" key="4">
    <source>
        <dbReference type="ARBA" id="ARBA00023163"/>
    </source>
</evidence>
<sequence length="310" mass="33805">MSGLTLRQIEVIRAVMLTGSIRAAAEFLNVSAPGISRLVKHAEESLSIRLFDRRGGVFLPASEAQSVFDQINEVYGKIAGLETAIENLNSGRSGALALGSAPSVAQFILARATIAIRARFPELYVDLNVLKIEETVDYLLLERGEFVAMSHRYDHPSLISRELAQGQLVAVVPDGHRLAALPEVSVHDLVKEPLVGVSPDDPYGAIIASPFQREGLDYKLSIRGRFAQTVVSLVRHGLGVAVIDEFSVAGVYMPGLTRIPLTEITPIGIYVHIKRGHSLSAYAQFAEAQLRAELRKAIKSRPWMDKSTSN</sequence>
<keyword evidence="3" id="KW-0238">DNA-binding</keyword>
<reference evidence="6" key="1">
    <citation type="journal article" date="2015" name="Nature">
        <title>Complex archaea that bridge the gap between prokaryotes and eukaryotes.</title>
        <authorList>
            <person name="Spang A."/>
            <person name="Saw J.H."/>
            <person name="Jorgensen S.L."/>
            <person name="Zaremba-Niedzwiedzka K."/>
            <person name="Martijn J."/>
            <person name="Lind A.E."/>
            <person name="van Eijk R."/>
            <person name="Schleper C."/>
            <person name="Guy L."/>
            <person name="Ettema T.J."/>
        </authorList>
    </citation>
    <scope>NUCLEOTIDE SEQUENCE</scope>
</reference>
<accession>A0A0F9HSQ3</accession>
<dbReference type="InterPro" id="IPR005119">
    <property type="entry name" value="LysR_subst-bd"/>
</dbReference>
<dbReference type="SUPFAM" id="SSF53850">
    <property type="entry name" value="Periplasmic binding protein-like II"/>
    <property type="match status" value="1"/>
</dbReference>
<dbReference type="InterPro" id="IPR036390">
    <property type="entry name" value="WH_DNA-bd_sf"/>
</dbReference>
<protein>
    <recommendedName>
        <fullName evidence="5">HTH lysR-type domain-containing protein</fullName>
    </recommendedName>
</protein>
<evidence type="ECO:0000313" key="6">
    <source>
        <dbReference type="EMBL" id="KKM18087.1"/>
    </source>
</evidence>
<dbReference type="InterPro" id="IPR000847">
    <property type="entry name" value="LysR_HTH_N"/>
</dbReference>
<comment type="similarity">
    <text evidence="1">Belongs to the LysR transcriptional regulatory family.</text>
</comment>
<dbReference type="GO" id="GO:0003700">
    <property type="term" value="F:DNA-binding transcription factor activity"/>
    <property type="evidence" value="ECO:0007669"/>
    <property type="project" value="InterPro"/>
</dbReference>
<comment type="caution">
    <text evidence="6">The sequence shown here is derived from an EMBL/GenBank/DDBJ whole genome shotgun (WGS) entry which is preliminary data.</text>
</comment>
<dbReference type="AlphaFoldDB" id="A0A0F9HSQ3"/>
<evidence type="ECO:0000256" key="3">
    <source>
        <dbReference type="ARBA" id="ARBA00023125"/>
    </source>
</evidence>
<keyword evidence="2" id="KW-0805">Transcription regulation</keyword>
<dbReference type="SUPFAM" id="SSF46785">
    <property type="entry name" value="Winged helix' DNA-binding domain"/>
    <property type="match status" value="1"/>
</dbReference>
<evidence type="ECO:0000256" key="1">
    <source>
        <dbReference type="ARBA" id="ARBA00009437"/>
    </source>
</evidence>
<dbReference type="Pfam" id="PF03466">
    <property type="entry name" value="LysR_substrate"/>
    <property type="match status" value="1"/>
</dbReference>
<dbReference type="Gene3D" id="3.40.190.10">
    <property type="entry name" value="Periplasmic binding protein-like II"/>
    <property type="match status" value="2"/>
</dbReference>
<evidence type="ECO:0000256" key="2">
    <source>
        <dbReference type="ARBA" id="ARBA00023015"/>
    </source>
</evidence>
<proteinExistence type="inferred from homology"/>
<dbReference type="PANTHER" id="PTHR30427:SF1">
    <property type="entry name" value="TRANSCRIPTIONAL ACTIVATOR PROTEIN LYSR"/>
    <property type="match status" value="1"/>
</dbReference>
<dbReference type="InterPro" id="IPR036388">
    <property type="entry name" value="WH-like_DNA-bd_sf"/>
</dbReference>
<name>A0A0F9HSQ3_9ZZZZ</name>
<feature type="domain" description="HTH lysR-type" evidence="5">
    <location>
        <begin position="4"/>
        <end position="59"/>
    </location>
</feature>
<organism evidence="6">
    <name type="scientific">marine sediment metagenome</name>
    <dbReference type="NCBI Taxonomy" id="412755"/>
    <lineage>
        <taxon>unclassified sequences</taxon>
        <taxon>metagenomes</taxon>
        <taxon>ecological metagenomes</taxon>
    </lineage>
</organism>
<dbReference type="PROSITE" id="PS50931">
    <property type="entry name" value="HTH_LYSR"/>
    <property type="match status" value="1"/>
</dbReference>
<dbReference type="Pfam" id="PF00126">
    <property type="entry name" value="HTH_1"/>
    <property type="match status" value="1"/>
</dbReference>
<dbReference type="GO" id="GO:0010628">
    <property type="term" value="P:positive regulation of gene expression"/>
    <property type="evidence" value="ECO:0007669"/>
    <property type="project" value="TreeGrafter"/>
</dbReference>
<keyword evidence="4" id="KW-0804">Transcription</keyword>
<dbReference type="GO" id="GO:0043565">
    <property type="term" value="F:sequence-specific DNA binding"/>
    <property type="evidence" value="ECO:0007669"/>
    <property type="project" value="TreeGrafter"/>
</dbReference>
<evidence type="ECO:0000259" key="5">
    <source>
        <dbReference type="PROSITE" id="PS50931"/>
    </source>
</evidence>